<reference evidence="1 2" key="1">
    <citation type="submission" date="2019-06" db="EMBL/GenBank/DDBJ databases">
        <title>Complete genome sequence of Ensifer mexicanus ITTG R7 isolated from nodules of Acacia angustissima (Mill.) Kuntze.</title>
        <authorList>
            <person name="Rincon-Rosales R."/>
            <person name="Rogel M.A."/>
            <person name="Guerrero G."/>
            <person name="Rincon-Molina C.I."/>
            <person name="Lopez-Lopez A."/>
            <person name="Martinez-Romero E."/>
        </authorList>
    </citation>
    <scope>NUCLEOTIDE SEQUENCE [LARGE SCALE GENOMIC DNA]</scope>
    <source>
        <strain evidence="1 2">ITTG R7</strain>
    </source>
</reference>
<dbReference type="KEGG" id="emx:FKV68_13860"/>
<protein>
    <submittedName>
        <fullName evidence="1">Uncharacterized protein</fullName>
    </submittedName>
</protein>
<evidence type="ECO:0000313" key="2">
    <source>
        <dbReference type="Proteomes" id="UP000510721"/>
    </source>
</evidence>
<evidence type="ECO:0000313" key="1">
    <source>
        <dbReference type="EMBL" id="QLL62444.1"/>
    </source>
</evidence>
<sequence>MEMNAEAWIAIYAAIVATGALFLEIRRWVESGPKLYISAKANMVMLDGIGNKTEGLLVVNATNRGDAPTTITNLCLLRYPSWFSRLRKKADKSFVIPHPQAKGSTSYALPYVLSPGQQWIGMAHDRQDATGDIQTGRFWVALYTTDRNAPYVVHIPKRSANSELSAAKPLMRH</sequence>
<dbReference type="RefSeq" id="WP_180938342.1">
    <property type="nucleotide sequence ID" value="NZ_CP041238.1"/>
</dbReference>
<dbReference type="EMBL" id="CP041238">
    <property type="protein sequence ID" value="QLL62444.1"/>
    <property type="molecule type" value="Genomic_DNA"/>
</dbReference>
<proteinExistence type="predicted"/>
<organism evidence="1 2">
    <name type="scientific">Sinorhizobium mexicanum</name>
    <dbReference type="NCBI Taxonomy" id="375549"/>
    <lineage>
        <taxon>Bacteria</taxon>
        <taxon>Pseudomonadati</taxon>
        <taxon>Pseudomonadota</taxon>
        <taxon>Alphaproteobacteria</taxon>
        <taxon>Hyphomicrobiales</taxon>
        <taxon>Rhizobiaceae</taxon>
        <taxon>Sinorhizobium/Ensifer group</taxon>
        <taxon>Sinorhizobium</taxon>
    </lineage>
</organism>
<dbReference type="Proteomes" id="UP000510721">
    <property type="component" value="Chromosome"/>
</dbReference>
<dbReference type="AlphaFoldDB" id="A0A859QFL1"/>
<gene>
    <name evidence="1" type="ORF">FKV68_13860</name>
</gene>
<accession>A0A859QFL1</accession>
<name>A0A859QFL1_9HYPH</name>
<keyword evidence="2" id="KW-1185">Reference proteome</keyword>